<dbReference type="OrthoDB" id="3365698at2759"/>
<protein>
    <recommendedName>
        <fullName evidence="3">F-box domain-containing protein</fullName>
    </recommendedName>
</protein>
<proteinExistence type="predicted"/>
<accession>A0A8H6Z7H4</accession>
<dbReference type="Proteomes" id="UP000623467">
    <property type="component" value="Unassembled WGS sequence"/>
</dbReference>
<keyword evidence="2" id="KW-1185">Reference proteome</keyword>
<comment type="caution">
    <text evidence="1">The sequence shown here is derived from an EMBL/GenBank/DDBJ whole genome shotgun (WGS) entry which is preliminary data.</text>
</comment>
<organism evidence="1 2">
    <name type="scientific">Mycena sanguinolenta</name>
    <dbReference type="NCBI Taxonomy" id="230812"/>
    <lineage>
        <taxon>Eukaryota</taxon>
        <taxon>Fungi</taxon>
        <taxon>Dikarya</taxon>
        <taxon>Basidiomycota</taxon>
        <taxon>Agaricomycotina</taxon>
        <taxon>Agaricomycetes</taxon>
        <taxon>Agaricomycetidae</taxon>
        <taxon>Agaricales</taxon>
        <taxon>Marasmiineae</taxon>
        <taxon>Mycenaceae</taxon>
        <taxon>Mycena</taxon>
    </lineage>
</organism>
<evidence type="ECO:0000313" key="1">
    <source>
        <dbReference type="EMBL" id="KAF7373733.1"/>
    </source>
</evidence>
<reference evidence="1" key="1">
    <citation type="submission" date="2020-05" db="EMBL/GenBank/DDBJ databases">
        <title>Mycena genomes resolve the evolution of fungal bioluminescence.</title>
        <authorList>
            <person name="Tsai I.J."/>
        </authorList>
    </citation>
    <scope>NUCLEOTIDE SEQUENCE</scope>
    <source>
        <strain evidence="1">160909Yilan</strain>
    </source>
</reference>
<evidence type="ECO:0000313" key="2">
    <source>
        <dbReference type="Proteomes" id="UP000623467"/>
    </source>
</evidence>
<name>A0A8H6Z7H4_9AGAR</name>
<sequence>MSSPFASRLGTNYCPTDQEVLEIRSLLVQPTLRIKSLDDEIAILQKSIDKLVKERVNLASYVEAHSALISPVRRLPLDVIENIFVACLPTRRNCVMSATEAPILLGRICSAWRTISLTTPRLWASLHIVEPPSAGSTVHTHKMTQRLNNAKTWLGRSGQCPLSISLQCAREDRATTQFIQAVIPFAARWQHIQFTIPPALIFEIMSNIDIDMPCLESIALHCEHFPWMQVKVGSFNMLQGARLSSLSFPANFFAVGRLSLRWNQLTALTIAVPSSGPANCCFAVMTPRYP</sequence>
<evidence type="ECO:0008006" key="3">
    <source>
        <dbReference type="Google" id="ProtNLM"/>
    </source>
</evidence>
<dbReference type="AlphaFoldDB" id="A0A8H6Z7H4"/>
<gene>
    <name evidence="1" type="ORF">MSAN_00584400</name>
</gene>
<dbReference type="EMBL" id="JACAZH010000003">
    <property type="protein sequence ID" value="KAF7373733.1"/>
    <property type="molecule type" value="Genomic_DNA"/>
</dbReference>